<keyword evidence="2 7" id="KW-0813">Transport</keyword>
<evidence type="ECO:0000256" key="7">
    <source>
        <dbReference type="RuleBase" id="RU363032"/>
    </source>
</evidence>
<evidence type="ECO:0000256" key="1">
    <source>
        <dbReference type="ARBA" id="ARBA00004651"/>
    </source>
</evidence>
<dbReference type="GO" id="GO:0005886">
    <property type="term" value="C:plasma membrane"/>
    <property type="evidence" value="ECO:0007669"/>
    <property type="project" value="UniProtKB-SubCell"/>
</dbReference>
<evidence type="ECO:0000256" key="5">
    <source>
        <dbReference type="ARBA" id="ARBA00022989"/>
    </source>
</evidence>
<comment type="similarity">
    <text evidence="7">Belongs to the binding-protein-dependent transport system permease family.</text>
</comment>
<evidence type="ECO:0000256" key="4">
    <source>
        <dbReference type="ARBA" id="ARBA00022692"/>
    </source>
</evidence>
<keyword evidence="6 7" id="KW-0472">Membrane</keyword>
<evidence type="ECO:0000256" key="2">
    <source>
        <dbReference type="ARBA" id="ARBA00022448"/>
    </source>
</evidence>
<reference evidence="9 10" key="1">
    <citation type="journal article" date="2013" name="BMC Microbiol.">
        <title>Identification of the type II cytochrome c maturation pathway in anammox bacteria by comparative genomics.</title>
        <authorList>
            <person name="Ferousi C."/>
            <person name="Speth D.R."/>
            <person name="Reimann J."/>
            <person name="Op den Camp H.J."/>
            <person name="Allen J.W."/>
            <person name="Keltjens J.T."/>
            <person name="Jetten M.S."/>
        </authorList>
    </citation>
    <scope>NUCLEOTIDE SEQUENCE [LARGE SCALE GENOMIC DNA]</scope>
    <source>
        <strain evidence="9">RU1</strain>
    </source>
</reference>
<evidence type="ECO:0000259" key="8">
    <source>
        <dbReference type="PROSITE" id="PS50928"/>
    </source>
</evidence>
<keyword evidence="5 7" id="KW-1133">Transmembrane helix</keyword>
<gene>
    <name evidence="9" type="ORF">BROFUL_01639</name>
</gene>
<dbReference type="EMBL" id="LAQJ01000171">
    <property type="protein sequence ID" value="KKO19650.1"/>
    <property type="molecule type" value="Genomic_DNA"/>
</dbReference>
<accession>A0A0M2UVQ8</accession>
<proteinExistence type="inferred from homology"/>
<feature type="transmembrane region" description="Helical" evidence="7">
    <location>
        <begin position="87"/>
        <end position="108"/>
    </location>
</feature>
<feature type="transmembrane region" description="Helical" evidence="7">
    <location>
        <begin position="42"/>
        <end position="62"/>
    </location>
</feature>
<evidence type="ECO:0000313" key="9">
    <source>
        <dbReference type="EMBL" id="KKO19650.1"/>
    </source>
</evidence>
<dbReference type="AlphaFoldDB" id="A0A0M2UVQ8"/>
<dbReference type="PANTHER" id="PTHR30183:SF3">
    <property type="entry name" value="MOLYBDENUM TRANSPORT SYSTEM PERMEASE PROTEIN MODB"/>
    <property type="match status" value="1"/>
</dbReference>
<feature type="transmembrane region" description="Helical" evidence="7">
    <location>
        <begin position="15"/>
        <end position="35"/>
    </location>
</feature>
<dbReference type="Gene3D" id="1.10.3720.10">
    <property type="entry name" value="MetI-like"/>
    <property type="match status" value="1"/>
</dbReference>
<feature type="domain" description="ABC transmembrane type-1" evidence="8">
    <location>
        <begin position="1"/>
        <end position="166"/>
    </location>
</feature>
<protein>
    <submittedName>
        <fullName evidence="9">Molybdenum ABC transporter permease component</fullName>
    </submittedName>
</protein>
<dbReference type="PROSITE" id="PS50928">
    <property type="entry name" value="ABC_TM1"/>
    <property type="match status" value="1"/>
</dbReference>
<feature type="transmembrane region" description="Helical" evidence="7">
    <location>
        <begin position="149"/>
        <end position="170"/>
    </location>
</feature>
<organism evidence="9 10">
    <name type="scientific">Candidatus Brocadia fulgida</name>
    <dbReference type="NCBI Taxonomy" id="380242"/>
    <lineage>
        <taxon>Bacteria</taxon>
        <taxon>Pseudomonadati</taxon>
        <taxon>Planctomycetota</taxon>
        <taxon>Candidatus Brocadiia</taxon>
        <taxon>Candidatus Brocadiales</taxon>
        <taxon>Candidatus Brocadiaceae</taxon>
        <taxon>Candidatus Brocadia</taxon>
    </lineage>
</organism>
<keyword evidence="4 7" id="KW-0812">Transmembrane</keyword>
<dbReference type="PANTHER" id="PTHR30183">
    <property type="entry name" value="MOLYBDENUM TRANSPORT SYSTEM PERMEASE PROTEIN MODB"/>
    <property type="match status" value="1"/>
</dbReference>
<dbReference type="GO" id="GO:0055085">
    <property type="term" value="P:transmembrane transport"/>
    <property type="evidence" value="ECO:0007669"/>
    <property type="project" value="InterPro"/>
</dbReference>
<dbReference type="Proteomes" id="UP000034954">
    <property type="component" value="Unassembled WGS sequence"/>
</dbReference>
<sequence length="179" mass="19773">MVVDLPLSFPPGVDALILLLLLSRTGILGKFFGYFHIYVPYTFAAVVLAKLFVCIPFMISFVREAFDRVDKNIENVAYTLGASPLQIFYKLTFPLSIWGVLKGLIMALSKSLGEIGATLILAGGMTSSTGTMSVLIYFATQKGEMDKAIALAIILEFLTFVLLTIIKFFFKETTRKIHA</sequence>
<name>A0A0M2UVQ8_9BACT</name>
<evidence type="ECO:0000256" key="3">
    <source>
        <dbReference type="ARBA" id="ARBA00022475"/>
    </source>
</evidence>
<dbReference type="CDD" id="cd06261">
    <property type="entry name" value="TM_PBP2"/>
    <property type="match status" value="1"/>
</dbReference>
<dbReference type="InterPro" id="IPR000515">
    <property type="entry name" value="MetI-like"/>
</dbReference>
<evidence type="ECO:0000313" key="10">
    <source>
        <dbReference type="Proteomes" id="UP000034954"/>
    </source>
</evidence>
<keyword evidence="10" id="KW-1185">Reference proteome</keyword>
<dbReference type="SUPFAM" id="SSF161098">
    <property type="entry name" value="MetI-like"/>
    <property type="match status" value="1"/>
</dbReference>
<comment type="subcellular location">
    <subcellularLocation>
        <location evidence="1 7">Cell membrane</location>
        <topology evidence="1 7">Multi-pass membrane protein</topology>
    </subcellularLocation>
</comment>
<comment type="caution">
    <text evidence="9">The sequence shown here is derived from an EMBL/GenBank/DDBJ whole genome shotgun (WGS) entry which is preliminary data.</text>
</comment>
<evidence type="ECO:0000256" key="6">
    <source>
        <dbReference type="ARBA" id="ARBA00023136"/>
    </source>
</evidence>
<keyword evidence="3" id="KW-1003">Cell membrane</keyword>
<feature type="transmembrane region" description="Helical" evidence="7">
    <location>
        <begin position="115"/>
        <end position="137"/>
    </location>
</feature>
<dbReference type="Pfam" id="PF00528">
    <property type="entry name" value="BPD_transp_1"/>
    <property type="match status" value="1"/>
</dbReference>
<dbReference type="InterPro" id="IPR035906">
    <property type="entry name" value="MetI-like_sf"/>
</dbReference>